<proteinExistence type="predicted"/>
<dbReference type="AlphaFoldDB" id="A0A9P9BQI7"/>
<comment type="caution">
    <text evidence="1">The sequence shown here is derived from an EMBL/GenBank/DDBJ whole genome shotgun (WGS) entry which is preliminary data.</text>
</comment>
<dbReference type="RefSeq" id="XP_046012642.1">
    <property type="nucleotide sequence ID" value="XM_046147974.1"/>
</dbReference>
<keyword evidence="2" id="KW-1185">Reference proteome</keyword>
<evidence type="ECO:0000313" key="2">
    <source>
        <dbReference type="Proteomes" id="UP000756346"/>
    </source>
</evidence>
<dbReference type="EMBL" id="JAGTJQ010000005">
    <property type="protein sequence ID" value="KAH7030962.1"/>
    <property type="molecule type" value="Genomic_DNA"/>
</dbReference>
<accession>A0A9P9BQI7</accession>
<evidence type="ECO:0000313" key="1">
    <source>
        <dbReference type="EMBL" id="KAH7030962.1"/>
    </source>
</evidence>
<dbReference type="GeneID" id="70177520"/>
<sequence length="104" mass="10889">MTSSPSLMLKLSLEEEHAGQNPAVGTRAQPAQGEVFTATCSGSVKAITRQPILCPQMGLRPGQQVETEHDMQVRAVSPRGVDPVGGTSSLPLLAALAITQRLQG</sequence>
<reference evidence="1" key="1">
    <citation type="journal article" date="2021" name="Nat. Commun.">
        <title>Genetic determinants of endophytism in the Arabidopsis root mycobiome.</title>
        <authorList>
            <person name="Mesny F."/>
            <person name="Miyauchi S."/>
            <person name="Thiergart T."/>
            <person name="Pickel B."/>
            <person name="Atanasova L."/>
            <person name="Karlsson M."/>
            <person name="Huettel B."/>
            <person name="Barry K.W."/>
            <person name="Haridas S."/>
            <person name="Chen C."/>
            <person name="Bauer D."/>
            <person name="Andreopoulos W."/>
            <person name="Pangilinan J."/>
            <person name="LaButti K."/>
            <person name="Riley R."/>
            <person name="Lipzen A."/>
            <person name="Clum A."/>
            <person name="Drula E."/>
            <person name="Henrissat B."/>
            <person name="Kohler A."/>
            <person name="Grigoriev I.V."/>
            <person name="Martin F.M."/>
            <person name="Hacquard S."/>
        </authorList>
    </citation>
    <scope>NUCLEOTIDE SEQUENCE</scope>
    <source>
        <strain evidence="1">MPI-CAGE-CH-0230</strain>
    </source>
</reference>
<protein>
    <submittedName>
        <fullName evidence="1">Uncharacterized protein</fullName>
    </submittedName>
</protein>
<organism evidence="1 2">
    <name type="scientific">Microdochium trichocladiopsis</name>
    <dbReference type="NCBI Taxonomy" id="1682393"/>
    <lineage>
        <taxon>Eukaryota</taxon>
        <taxon>Fungi</taxon>
        <taxon>Dikarya</taxon>
        <taxon>Ascomycota</taxon>
        <taxon>Pezizomycotina</taxon>
        <taxon>Sordariomycetes</taxon>
        <taxon>Xylariomycetidae</taxon>
        <taxon>Xylariales</taxon>
        <taxon>Microdochiaceae</taxon>
        <taxon>Microdochium</taxon>
    </lineage>
</organism>
<gene>
    <name evidence="1" type="ORF">B0I36DRAFT_116962</name>
</gene>
<dbReference type="Proteomes" id="UP000756346">
    <property type="component" value="Unassembled WGS sequence"/>
</dbReference>
<name>A0A9P9BQI7_9PEZI</name>